<keyword evidence="2" id="KW-1185">Reference proteome</keyword>
<gene>
    <name evidence="1" type="ORF">CS538_09400</name>
</gene>
<dbReference type="EMBL" id="PEIK01000006">
    <property type="protein sequence ID" value="PIH04351.1"/>
    <property type="molecule type" value="Genomic_DNA"/>
</dbReference>
<protein>
    <submittedName>
        <fullName evidence="1">Uncharacterized protein</fullName>
    </submittedName>
</protein>
<reference evidence="1 2" key="1">
    <citation type="submission" date="2017-10" db="EMBL/GenBank/DDBJ databases">
        <title>Reclassification of Eubacterium combesii and discrepancies in the nomenclature of botulinum neurotoxin producing clostridia. Request for an Opinion.</title>
        <authorList>
            <person name="Dobritsa A.P."/>
            <person name="Kutumbaka K.K."/>
            <person name="Samadpour M."/>
        </authorList>
    </citation>
    <scope>NUCLEOTIDE SEQUENCE [LARGE SCALE GENOMIC DNA]</scope>
    <source>
        <strain evidence="1 2">DSM 20696</strain>
    </source>
</reference>
<accession>A0A2G7HGV8</accession>
<evidence type="ECO:0000313" key="2">
    <source>
        <dbReference type="Proteomes" id="UP000231322"/>
    </source>
</evidence>
<evidence type="ECO:0000313" key="1">
    <source>
        <dbReference type="EMBL" id="PIH04351.1"/>
    </source>
</evidence>
<name>A0A2G7HGV8_9CLOT</name>
<comment type="caution">
    <text evidence="1">The sequence shown here is derived from an EMBL/GenBank/DDBJ whole genome shotgun (WGS) entry which is preliminary data.</text>
</comment>
<dbReference type="AlphaFoldDB" id="A0A2G7HGV8"/>
<sequence>MWQIMFSAQMWPCGGFEITIKTAVFLFQNWKFGGGIKVSHFLGYDGIKEVSVCPVFIIIHTLISVTH</sequence>
<organism evidence="1 2">
    <name type="scientific">Clostridium combesii</name>
    <dbReference type="NCBI Taxonomy" id="39481"/>
    <lineage>
        <taxon>Bacteria</taxon>
        <taxon>Bacillati</taxon>
        <taxon>Bacillota</taxon>
        <taxon>Clostridia</taxon>
        <taxon>Eubacteriales</taxon>
        <taxon>Clostridiaceae</taxon>
        <taxon>Clostridium</taxon>
    </lineage>
</organism>
<proteinExistence type="predicted"/>
<dbReference type="Proteomes" id="UP000231322">
    <property type="component" value="Unassembled WGS sequence"/>
</dbReference>